<dbReference type="PANTHER" id="PTHR18929">
    <property type="entry name" value="PROTEIN DISULFIDE ISOMERASE"/>
    <property type="match status" value="1"/>
</dbReference>
<dbReference type="InterPro" id="IPR036249">
    <property type="entry name" value="Thioredoxin-like_sf"/>
</dbReference>
<dbReference type="EMBL" id="JAHRIO010070013">
    <property type="protein sequence ID" value="MEQ2180469.1"/>
    <property type="molecule type" value="Genomic_DNA"/>
</dbReference>
<keyword evidence="2" id="KW-0732">Signal</keyword>
<comment type="caution">
    <text evidence="3">The sequence shown here is derived from an EMBL/GenBank/DDBJ whole genome shotgun (WGS) entry which is preliminary data.</text>
</comment>
<organism evidence="3 4">
    <name type="scientific">Goodea atripinnis</name>
    <dbReference type="NCBI Taxonomy" id="208336"/>
    <lineage>
        <taxon>Eukaryota</taxon>
        <taxon>Metazoa</taxon>
        <taxon>Chordata</taxon>
        <taxon>Craniata</taxon>
        <taxon>Vertebrata</taxon>
        <taxon>Euteleostomi</taxon>
        <taxon>Actinopterygii</taxon>
        <taxon>Neopterygii</taxon>
        <taxon>Teleostei</taxon>
        <taxon>Neoteleostei</taxon>
        <taxon>Acanthomorphata</taxon>
        <taxon>Ovalentaria</taxon>
        <taxon>Atherinomorphae</taxon>
        <taxon>Cyprinodontiformes</taxon>
        <taxon>Goodeidae</taxon>
        <taxon>Goodea</taxon>
    </lineage>
</organism>
<comment type="similarity">
    <text evidence="1">Belongs to the protein disulfide isomerase family.</text>
</comment>
<feature type="signal peptide" evidence="2">
    <location>
        <begin position="1"/>
        <end position="23"/>
    </location>
</feature>
<evidence type="ECO:0000256" key="2">
    <source>
        <dbReference type="SAM" id="SignalP"/>
    </source>
</evidence>
<feature type="chain" id="PRO_5045138482" evidence="2">
    <location>
        <begin position="24"/>
        <end position="193"/>
    </location>
</feature>
<evidence type="ECO:0000313" key="4">
    <source>
        <dbReference type="Proteomes" id="UP001476798"/>
    </source>
</evidence>
<dbReference type="Gene3D" id="3.40.30.10">
    <property type="entry name" value="Glutaredoxin"/>
    <property type="match status" value="3"/>
</dbReference>
<proteinExistence type="inferred from homology"/>
<keyword evidence="4" id="KW-1185">Reference proteome</keyword>
<evidence type="ECO:0000256" key="1">
    <source>
        <dbReference type="ARBA" id="ARBA00006347"/>
    </source>
</evidence>
<reference evidence="3 4" key="1">
    <citation type="submission" date="2021-06" db="EMBL/GenBank/DDBJ databases">
        <authorList>
            <person name="Palmer J.M."/>
        </authorList>
    </citation>
    <scope>NUCLEOTIDE SEQUENCE [LARGE SCALE GENOMIC DNA]</scope>
    <source>
        <strain evidence="3 4">GA_2019</strain>
        <tissue evidence="3">Muscle</tissue>
    </source>
</reference>
<gene>
    <name evidence="3" type="ORF">GOODEAATRI_001520</name>
</gene>
<accession>A0ABV0PAH4</accession>
<dbReference type="PANTHER" id="PTHR18929:SF45">
    <property type="entry name" value="PROTEIN DISULFIDE-ISOMERASE"/>
    <property type="match status" value="1"/>
</dbReference>
<dbReference type="SUPFAM" id="SSF52833">
    <property type="entry name" value="Thioredoxin-like"/>
    <property type="match status" value="1"/>
</dbReference>
<name>A0ABV0PAH4_9TELE</name>
<sequence>MPVVRVLSAVSLAVLSLCPTALSARRDVLELGDADFDYLATEHETMLVKFYAPWSGKDSAPYDGPRTANGIYNYMKKQTGPDSVHLKSKEDLQNFVSNYDASIVGKTAVTACLLGFAADLQDCPTRLRTVSWVMKVASKYTGRGLMFSVANKGDFQAELEDDYGLGTSDGGELPFVTIRTKLGHKYTMREEFT</sequence>
<evidence type="ECO:0000313" key="3">
    <source>
        <dbReference type="EMBL" id="MEQ2180469.1"/>
    </source>
</evidence>
<protein>
    <submittedName>
        <fullName evidence="3">Uncharacterized protein</fullName>
    </submittedName>
</protein>
<dbReference type="Proteomes" id="UP001476798">
    <property type="component" value="Unassembled WGS sequence"/>
</dbReference>